<dbReference type="InterPro" id="IPR008930">
    <property type="entry name" value="Terpenoid_cyclase/PrenylTrfase"/>
</dbReference>
<gene>
    <name evidence="2" type="ORF">Atai01_54910</name>
</gene>
<dbReference type="Proteomes" id="UP001165136">
    <property type="component" value="Unassembled WGS sequence"/>
</dbReference>
<dbReference type="RefSeq" id="WP_285488664.1">
    <property type="nucleotide sequence ID" value="NZ_BSTI01000013.1"/>
</dbReference>
<evidence type="ECO:0000313" key="2">
    <source>
        <dbReference type="EMBL" id="GLY68872.1"/>
    </source>
</evidence>
<evidence type="ECO:0000313" key="3">
    <source>
        <dbReference type="Proteomes" id="UP001165136"/>
    </source>
</evidence>
<sequence length="514" mass="54503">MMDQAAGVGARILADMSADPYGQFSPSIYETARLVSLAPDLAGHAGRMRFLLTEQNADGGWGRPDSYGLLPTLSATEALLAESHRTGNLKLVLAAGRGLQSVLTRLYAGDETLPDTVAVELLVPGLVLDINAHLDRLGTEPGRRLPYPKGTQPELLRRLREAVENGASLPPKLVHSLEMFGPAAQGVSFVQPGPFGAGCSPAATAAWLGSGAMAAKAPAVRYLETVQSRHGGPVPVAAPLDVFERSWVLATFLDAGLDIAPPPAIVAGLHAAFGESGAPGGAGLPPDADDTATTLHALAMLGSPRSLDCLWAYQKDDHFVTYPDERTPSVTTNAHILQAFLSADSADPQLTGAVRTLTGWLAAQQDDDGSWSDKWHASPYYATASCVTALAGCQDDPVAVRRAVRWVLATQRADGSWGRWEGTPEETAYAVQILVRGSDGRPEPLVEQAAARGCAFLIKTENLPDPPLWHDKDLYTPHRILAAQRIAALSVAAANPRVRRLIKPPLAHPMIKTA</sequence>
<protein>
    <recommendedName>
        <fullName evidence="1">Squalene cyclase C-terminal domain-containing protein</fullName>
    </recommendedName>
</protein>
<name>A0A9W6VIW7_9PSEU</name>
<dbReference type="EMBL" id="BSTI01000013">
    <property type="protein sequence ID" value="GLY68872.1"/>
    <property type="molecule type" value="Genomic_DNA"/>
</dbReference>
<feature type="domain" description="Squalene cyclase C-terminal" evidence="1">
    <location>
        <begin position="328"/>
        <end position="423"/>
    </location>
</feature>
<dbReference type="PANTHER" id="PTHR31739:SF25">
    <property type="entry name" value="(E,E)-GERANYLLINALOOL SYNTHASE"/>
    <property type="match status" value="1"/>
</dbReference>
<dbReference type="Gene3D" id="1.50.10.20">
    <property type="match status" value="1"/>
</dbReference>
<dbReference type="PANTHER" id="PTHR31739">
    <property type="entry name" value="ENT-COPALYL DIPHOSPHATE SYNTHASE, CHLOROPLASTIC"/>
    <property type="match status" value="1"/>
</dbReference>
<dbReference type="GO" id="GO:0010333">
    <property type="term" value="F:terpene synthase activity"/>
    <property type="evidence" value="ECO:0007669"/>
    <property type="project" value="InterPro"/>
</dbReference>
<accession>A0A9W6VIW7</accession>
<dbReference type="InterPro" id="IPR050148">
    <property type="entry name" value="Terpene_synthase-like"/>
</dbReference>
<dbReference type="AlphaFoldDB" id="A0A9W6VIW7"/>
<organism evidence="2 3">
    <name type="scientific">Amycolatopsis taiwanensis</name>
    <dbReference type="NCBI Taxonomy" id="342230"/>
    <lineage>
        <taxon>Bacteria</taxon>
        <taxon>Bacillati</taxon>
        <taxon>Actinomycetota</taxon>
        <taxon>Actinomycetes</taxon>
        <taxon>Pseudonocardiales</taxon>
        <taxon>Pseudonocardiaceae</taxon>
        <taxon>Amycolatopsis</taxon>
    </lineage>
</organism>
<keyword evidence="3" id="KW-1185">Reference proteome</keyword>
<reference evidence="2" key="1">
    <citation type="submission" date="2023-03" db="EMBL/GenBank/DDBJ databases">
        <title>Amycolatopsis taiwanensis NBRC 103393.</title>
        <authorList>
            <person name="Ichikawa N."/>
            <person name="Sato H."/>
            <person name="Tonouchi N."/>
        </authorList>
    </citation>
    <scope>NUCLEOTIDE SEQUENCE</scope>
    <source>
        <strain evidence="2">NBRC 103393</strain>
    </source>
</reference>
<dbReference type="SUPFAM" id="SSF48239">
    <property type="entry name" value="Terpenoid cyclases/Protein prenyltransferases"/>
    <property type="match status" value="1"/>
</dbReference>
<comment type="caution">
    <text evidence="2">The sequence shown here is derived from an EMBL/GenBank/DDBJ whole genome shotgun (WGS) entry which is preliminary data.</text>
</comment>
<evidence type="ECO:0000259" key="1">
    <source>
        <dbReference type="Pfam" id="PF13243"/>
    </source>
</evidence>
<dbReference type="Pfam" id="PF13243">
    <property type="entry name" value="SQHop_cyclase_C"/>
    <property type="match status" value="1"/>
</dbReference>
<dbReference type="Gene3D" id="1.50.10.160">
    <property type="match status" value="1"/>
</dbReference>
<dbReference type="GO" id="GO:0016102">
    <property type="term" value="P:diterpenoid biosynthetic process"/>
    <property type="evidence" value="ECO:0007669"/>
    <property type="project" value="TreeGrafter"/>
</dbReference>
<dbReference type="GO" id="GO:0000287">
    <property type="term" value="F:magnesium ion binding"/>
    <property type="evidence" value="ECO:0007669"/>
    <property type="project" value="TreeGrafter"/>
</dbReference>
<proteinExistence type="predicted"/>
<dbReference type="InterPro" id="IPR032696">
    <property type="entry name" value="SQ_cyclase_C"/>
</dbReference>